<evidence type="ECO:0000313" key="3">
    <source>
        <dbReference type="Proteomes" id="UP000261187"/>
    </source>
</evidence>
<dbReference type="InterPro" id="IPR036890">
    <property type="entry name" value="HATPase_C_sf"/>
</dbReference>
<name>A0AA92T0K9_9BACT</name>
<feature type="transmembrane region" description="Helical" evidence="1">
    <location>
        <begin position="192"/>
        <end position="215"/>
    </location>
</feature>
<evidence type="ECO:0000313" key="2">
    <source>
        <dbReference type="EMBL" id="RGL64746.1"/>
    </source>
</evidence>
<dbReference type="Gene3D" id="3.30.565.10">
    <property type="entry name" value="Histidine kinase-like ATPase, C-terminal domain"/>
    <property type="match status" value="1"/>
</dbReference>
<organism evidence="2 3">
    <name type="scientific">Segatella copri</name>
    <dbReference type="NCBI Taxonomy" id="165179"/>
    <lineage>
        <taxon>Bacteria</taxon>
        <taxon>Pseudomonadati</taxon>
        <taxon>Bacteroidota</taxon>
        <taxon>Bacteroidia</taxon>
        <taxon>Bacteroidales</taxon>
        <taxon>Prevotellaceae</taxon>
        <taxon>Segatella</taxon>
    </lineage>
</organism>
<keyword evidence="1" id="KW-0472">Membrane</keyword>
<evidence type="ECO:0000256" key="1">
    <source>
        <dbReference type="SAM" id="Phobius"/>
    </source>
</evidence>
<keyword evidence="2" id="KW-0067">ATP-binding</keyword>
<sequence>MIMKKQKSNKGWDFLDACTSEQLNLLKEVLFIDDKKRISIDLTDGEWKRMERKVGKAEIIKALSVDGKNIDYYVYLKHVADILKISNMHSNSFVDYEDAILLACLRQLALKKPVFFKNNYNLAASSAKDVVEELEVRFTTSPALRISLPVVLSAIYAESLSLSKASKNVIDDRLKVLGVLSSFGTYNIASLATVYTIGAAFGPIGLAAASVYHFGKMLFSSNMPKDNIIPVTCILIMLRRQEQDAVSDRYAASDIVSRLMSDSISATDEKDIARQKSNFLLSFFMIMLKNKDVNVYRKVCQLFPKANGGEGNMLINVEMAIIKPLLPYANYLVERFYTLLFQKQNIEEYVRYVSDITSNNSGLKSCLIQDFIPSLVNAYSNIRFYVATSDKAKVSVCLELMGRQYSEFCIDSLSANEKYCIIITKDKKSQSTFSNHLLPGGKCFCLMDEQENALPLGENILVKQLKEENYKLMQRLDDYKKKELLWKNATHSFRHSHMTHFINDIRNATYYLKKQYNVEQNIQKVEKTLAEMSMYVEQFGKDEICKCDIWELLQATFKDLESKGVFVVWKNVCVTQPQSVALFPCLFKEWVLENILTNIYTHAFPDKIEEKKCIVWITLREQESSFVIEIYNNGQTFNGDPGQIFQKGKHFGGTGHTGYGLYYAKMYMRDFQNGNIEMMPFTQEYSIGFKITISKN</sequence>
<dbReference type="EMBL" id="QSSA01000001">
    <property type="protein sequence ID" value="RGL64746.1"/>
    <property type="molecule type" value="Genomic_DNA"/>
</dbReference>
<reference evidence="2 3" key="1">
    <citation type="submission" date="2018-08" db="EMBL/GenBank/DDBJ databases">
        <title>A genome reference for cultivated species of the human gut microbiota.</title>
        <authorList>
            <person name="Zou Y."/>
            <person name="Xue W."/>
            <person name="Luo G."/>
        </authorList>
    </citation>
    <scope>NUCLEOTIDE SEQUENCE [LARGE SCALE GENOMIC DNA]</scope>
    <source>
        <strain evidence="2 3">TF06-40</strain>
    </source>
</reference>
<keyword evidence="1" id="KW-0812">Transmembrane</keyword>
<protein>
    <submittedName>
        <fullName evidence="2">ATP-binding protein</fullName>
    </submittedName>
</protein>
<dbReference type="Proteomes" id="UP000261187">
    <property type="component" value="Unassembled WGS sequence"/>
</dbReference>
<dbReference type="GO" id="GO:0005524">
    <property type="term" value="F:ATP binding"/>
    <property type="evidence" value="ECO:0007669"/>
    <property type="project" value="UniProtKB-KW"/>
</dbReference>
<keyword evidence="2" id="KW-0547">Nucleotide-binding</keyword>
<gene>
    <name evidence="2" type="ORF">DXC61_00850</name>
</gene>
<dbReference type="SUPFAM" id="SSF55874">
    <property type="entry name" value="ATPase domain of HSP90 chaperone/DNA topoisomerase II/histidine kinase"/>
    <property type="match status" value="1"/>
</dbReference>
<proteinExistence type="predicted"/>
<comment type="caution">
    <text evidence="2">The sequence shown here is derived from an EMBL/GenBank/DDBJ whole genome shotgun (WGS) entry which is preliminary data.</text>
</comment>
<accession>A0AA92T0K9</accession>
<dbReference type="AlphaFoldDB" id="A0AA92T0K9"/>
<keyword evidence="1" id="KW-1133">Transmembrane helix</keyword>